<keyword evidence="3" id="KW-1185">Reference proteome</keyword>
<accession>A0A444V801</accession>
<comment type="caution">
    <text evidence="2">The sequence shown here is derived from an EMBL/GenBank/DDBJ whole genome shotgun (WGS) entry which is preliminary data.</text>
</comment>
<feature type="region of interest" description="Disordered" evidence="1">
    <location>
        <begin position="102"/>
        <end position="196"/>
    </location>
</feature>
<dbReference type="InterPro" id="IPR013730">
    <property type="entry name" value="Fyv7/TAP26"/>
</dbReference>
<feature type="compositionally biased region" description="Basic and acidic residues" evidence="1">
    <location>
        <begin position="280"/>
        <end position="299"/>
    </location>
</feature>
<feature type="compositionally biased region" description="Basic and acidic residues" evidence="1">
    <location>
        <begin position="359"/>
        <end position="375"/>
    </location>
</feature>
<feature type="compositionally biased region" description="Basic and acidic residues" evidence="1">
    <location>
        <begin position="164"/>
        <end position="173"/>
    </location>
</feature>
<dbReference type="PANTHER" id="PTHR15657:SF1">
    <property type="entry name" value="THYROID TRANSCRIPTION FACTOR 1-ASSOCIATED PROTEIN 26"/>
    <property type="match status" value="1"/>
</dbReference>
<feature type="region of interest" description="Disordered" evidence="1">
    <location>
        <begin position="1"/>
        <end position="21"/>
    </location>
</feature>
<reference evidence="2 3" key="1">
    <citation type="submission" date="2019-01" db="EMBL/GenBank/DDBJ databases">
        <title>Draft Genome and Complete Hox-Cluster Characterization of the Sterlet Sturgeon (Acipenser ruthenus).</title>
        <authorList>
            <person name="Wei Q."/>
        </authorList>
    </citation>
    <scope>NUCLEOTIDE SEQUENCE [LARGE SCALE GENOMIC DNA]</scope>
    <source>
        <strain evidence="2">WHYD16114868_AA</strain>
        <tissue evidence="2">Blood</tissue>
    </source>
</reference>
<feature type="compositionally biased region" description="Basic and acidic residues" evidence="1">
    <location>
        <begin position="180"/>
        <end position="196"/>
    </location>
</feature>
<evidence type="ECO:0000256" key="1">
    <source>
        <dbReference type="SAM" id="MobiDB-lite"/>
    </source>
</evidence>
<dbReference type="Pfam" id="PF08524">
    <property type="entry name" value="rRNA_processing"/>
    <property type="match status" value="2"/>
</dbReference>
<feature type="compositionally biased region" description="Low complexity" evidence="1">
    <location>
        <begin position="125"/>
        <end position="144"/>
    </location>
</feature>
<feature type="compositionally biased region" description="Low complexity" evidence="1">
    <location>
        <begin position="304"/>
        <end position="323"/>
    </location>
</feature>
<protein>
    <submittedName>
        <fullName evidence="2">Thyroid transcription factor 1-associated protein 26-like</fullName>
    </submittedName>
</protein>
<dbReference type="GO" id="GO:0005634">
    <property type="term" value="C:nucleus"/>
    <property type="evidence" value="ECO:0007669"/>
    <property type="project" value="TreeGrafter"/>
</dbReference>
<feature type="compositionally biased region" description="Basic and acidic residues" evidence="1">
    <location>
        <begin position="343"/>
        <end position="352"/>
    </location>
</feature>
<feature type="compositionally biased region" description="Basic and acidic residues" evidence="1">
    <location>
        <begin position="102"/>
        <end position="120"/>
    </location>
</feature>
<gene>
    <name evidence="2" type="ORF">EOD39_15499</name>
</gene>
<name>A0A444V801_ACIRT</name>
<organism evidence="2 3">
    <name type="scientific">Acipenser ruthenus</name>
    <name type="common">Sterlet sturgeon</name>
    <dbReference type="NCBI Taxonomy" id="7906"/>
    <lineage>
        <taxon>Eukaryota</taxon>
        <taxon>Metazoa</taxon>
        <taxon>Chordata</taxon>
        <taxon>Craniata</taxon>
        <taxon>Vertebrata</taxon>
        <taxon>Euteleostomi</taxon>
        <taxon>Actinopterygii</taxon>
        <taxon>Chondrostei</taxon>
        <taxon>Acipenseriformes</taxon>
        <taxon>Acipenseridae</taxon>
        <taxon>Acipenser</taxon>
    </lineage>
</organism>
<dbReference type="PRINTS" id="PR01854">
    <property type="entry name" value="BR22PROTEIN"/>
</dbReference>
<feature type="compositionally biased region" description="Basic and acidic residues" evidence="1">
    <location>
        <begin position="1"/>
        <end position="11"/>
    </location>
</feature>
<feature type="region of interest" description="Disordered" evidence="1">
    <location>
        <begin position="280"/>
        <end position="375"/>
    </location>
</feature>
<sequence length="418" mass="49610">MASADKLENTKKAAFPVHHTYKNKGQIPSSAIMKTKRKWIPPDKTFAGSVKEGQGFAFHRKQKVQYEYKKLLRKERRAKSQPVVQYTDSYPEHLKHLYLAEEEMIKNEEQQKKKERRARDVNPLPEEAATPASTTTAATSTTSDTEPKRPDKKEQKFKKTSYQKTKEEYERIQTKRAQKRREAEKNKQQRQEALRIYKQKKMETYQILSRKTKKGQPNLNVQMEYLLQKIQDNQSKGSKKQKVQYEYKKLLRKERRAKSQPVVQYTDSYPEHLKHLYLAEEEMIKNEEQQKKKERRARDVNPLPEEAATPASTTTAATSTTSDTEPKRPDKKEQKFKKTSYQKTKEEYERIQTKRAQKRREAEKNKQQRQEALRIYKQKKMETYQILSRKTKKGQPNLNVQMEYLLQKIQDNQSKGSK</sequence>
<feature type="compositionally biased region" description="Basic and acidic residues" evidence="1">
    <location>
        <begin position="145"/>
        <end position="154"/>
    </location>
</feature>
<evidence type="ECO:0000313" key="2">
    <source>
        <dbReference type="EMBL" id="RXM96584.1"/>
    </source>
</evidence>
<dbReference type="EMBL" id="SCEB01001564">
    <property type="protein sequence ID" value="RXM96584.1"/>
    <property type="molecule type" value="Genomic_DNA"/>
</dbReference>
<evidence type="ECO:0000313" key="3">
    <source>
        <dbReference type="Proteomes" id="UP000289886"/>
    </source>
</evidence>
<proteinExistence type="predicted"/>
<dbReference type="PANTHER" id="PTHR15657">
    <property type="entry name" value="THYROID TRANSCRIPTION FACTOR 1-ASSOCIATED PROTEIN 26"/>
    <property type="match status" value="1"/>
</dbReference>
<dbReference type="Proteomes" id="UP000289886">
    <property type="component" value="Unassembled WGS sequence"/>
</dbReference>
<feature type="compositionally biased region" description="Basic and acidic residues" evidence="1">
    <location>
        <begin position="324"/>
        <end position="333"/>
    </location>
</feature>
<dbReference type="AlphaFoldDB" id="A0A444V801"/>